<dbReference type="InterPro" id="IPR035901">
    <property type="entry name" value="GIY-YIG_endonuc_sf"/>
</dbReference>
<accession>A0A1F7XZ15</accession>
<evidence type="ECO:0000313" key="2">
    <source>
        <dbReference type="EMBL" id="OGM20297.1"/>
    </source>
</evidence>
<feature type="domain" description="GIY-YIG" evidence="1">
    <location>
        <begin position="1"/>
        <end position="77"/>
    </location>
</feature>
<organism evidence="2 3">
    <name type="scientific">Candidatus Woesebacteria bacterium RIFCSPHIGHO2_01_FULL_38_9</name>
    <dbReference type="NCBI Taxonomy" id="1802492"/>
    <lineage>
        <taxon>Bacteria</taxon>
        <taxon>Candidatus Woeseibacteriota</taxon>
    </lineage>
</organism>
<evidence type="ECO:0000313" key="3">
    <source>
        <dbReference type="Proteomes" id="UP000178419"/>
    </source>
</evidence>
<protein>
    <recommendedName>
        <fullName evidence="1">GIY-YIG domain-containing protein</fullName>
    </recommendedName>
</protein>
<dbReference type="InterPro" id="IPR000305">
    <property type="entry name" value="GIY-YIG_endonuc"/>
</dbReference>
<sequence>MYYTYLLELKNGKFYVGFSSDLRNRLRSHKENRILATKNTSPKLVCYIAFKNKKKATDFEKYLKSSSGFAFRNKHLV</sequence>
<comment type="caution">
    <text evidence="2">The sequence shown here is derived from an EMBL/GenBank/DDBJ whole genome shotgun (WGS) entry which is preliminary data.</text>
</comment>
<dbReference type="EMBL" id="MGGE01000045">
    <property type="protein sequence ID" value="OGM20297.1"/>
    <property type="molecule type" value="Genomic_DNA"/>
</dbReference>
<reference evidence="2 3" key="1">
    <citation type="journal article" date="2016" name="Nat. Commun.">
        <title>Thousands of microbial genomes shed light on interconnected biogeochemical processes in an aquifer system.</title>
        <authorList>
            <person name="Anantharaman K."/>
            <person name="Brown C.T."/>
            <person name="Hug L.A."/>
            <person name="Sharon I."/>
            <person name="Castelle C.J."/>
            <person name="Probst A.J."/>
            <person name="Thomas B.C."/>
            <person name="Singh A."/>
            <person name="Wilkins M.J."/>
            <person name="Karaoz U."/>
            <person name="Brodie E.L."/>
            <person name="Williams K.H."/>
            <person name="Hubbard S.S."/>
            <person name="Banfield J.F."/>
        </authorList>
    </citation>
    <scope>NUCLEOTIDE SEQUENCE [LARGE SCALE GENOMIC DNA]</scope>
</reference>
<gene>
    <name evidence="2" type="ORF">A2714_05105</name>
</gene>
<dbReference type="SUPFAM" id="SSF82771">
    <property type="entry name" value="GIY-YIG endonuclease"/>
    <property type="match status" value="1"/>
</dbReference>
<name>A0A1F7XZ15_9BACT</name>
<evidence type="ECO:0000259" key="1">
    <source>
        <dbReference type="PROSITE" id="PS50164"/>
    </source>
</evidence>
<dbReference type="AlphaFoldDB" id="A0A1F7XZ15"/>
<dbReference type="Pfam" id="PF01541">
    <property type="entry name" value="GIY-YIG"/>
    <property type="match status" value="1"/>
</dbReference>
<dbReference type="Proteomes" id="UP000178419">
    <property type="component" value="Unassembled WGS sequence"/>
</dbReference>
<dbReference type="Gene3D" id="3.40.1440.10">
    <property type="entry name" value="GIY-YIG endonuclease"/>
    <property type="match status" value="1"/>
</dbReference>
<dbReference type="PROSITE" id="PS50164">
    <property type="entry name" value="GIY_YIG"/>
    <property type="match status" value="1"/>
</dbReference>
<proteinExistence type="predicted"/>